<feature type="transmembrane region" description="Helical" evidence="5">
    <location>
        <begin position="515"/>
        <end position="540"/>
    </location>
</feature>
<name>A0A6P1TM81_9FIRM</name>
<feature type="transmembrane region" description="Helical" evidence="5">
    <location>
        <begin position="300"/>
        <end position="321"/>
    </location>
</feature>
<dbReference type="EMBL" id="CP048000">
    <property type="protein sequence ID" value="QHQ61051.1"/>
    <property type="molecule type" value="Genomic_DNA"/>
</dbReference>
<feature type="transmembrane region" description="Helical" evidence="5">
    <location>
        <begin position="67"/>
        <end position="92"/>
    </location>
</feature>
<evidence type="ECO:0000256" key="1">
    <source>
        <dbReference type="ARBA" id="ARBA00004141"/>
    </source>
</evidence>
<dbReference type="InterPro" id="IPR051533">
    <property type="entry name" value="WaaL-like"/>
</dbReference>
<comment type="subcellular location">
    <subcellularLocation>
        <location evidence="1">Membrane</location>
        <topology evidence="1">Multi-pass membrane protein</topology>
    </subcellularLocation>
</comment>
<evidence type="ECO:0000256" key="3">
    <source>
        <dbReference type="ARBA" id="ARBA00022989"/>
    </source>
</evidence>
<keyword evidence="8" id="KW-1185">Reference proteome</keyword>
<keyword evidence="4 5" id="KW-0472">Membrane</keyword>
<gene>
    <name evidence="7" type="ORF">Ana3638_09945</name>
</gene>
<proteinExistence type="predicted"/>
<dbReference type="PANTHER" id="PTHR37422:SF13">
    <property type="entry name" value="LIPOPOLYSACCHARIDE BIOSYNTHESIS PROTEIN PA4999-RELATED"/>
    <property type="match status" value="1"/>
</dbReference>
<evidence type="ECO:0000256" key="5">
    <source>
        <dbReference type="SAM" id="Phobius"/>
    </source>
</evidence>
<organism evidence="7 8">
    <name type="scientific">Anaerocolumna sedimenticola</name>
    <dbReference type="NCBI Taxonomy" id="2696063"/>
    <lineage>
        <taxon>Bacteria</taxon>
        <taxon>Bacillati</taxon>
        <taxon>Bacillota</taxon>
        <taxon>Clostridia</taxon>
        <taxon>Lachnospirales</taxon>
        <taxon>Lachnospiraceae</taxon>
        <taxon>Anaerocolumna</taxon>
    </lineage>
</organism>
<evidence type="ECO:0000256" key="2">
    <source>
        <dbReference type="ARBA" id="ARBA00022692"/>
    </source>
</evidence>
<keyword evidence="3 5" id="KW-1133">Transmembrane helix</keyword>
<feature type="domain" description="O-antigen ligase-related" evidence="6">
    <location>
        <begin position="459"/>
        <end position="531"/>
    </location>
</feature>
<dbReference type="RefSeq" id="WP_161837879.1">
    <property type="nucleotide sequence ID" value="NZ_CP048000.1"/>
</dbReference>
<feature type="transmembrane region" description="Helical" evidence="5">
    <location>
        <begin position="252"/>
        <end position="269"/>
    </location>
</feature>
<dbReference type="PANTHER" id="PTHR37422">
    <property type="entry name" value="TEICHURONIC ACID BIOSYNTHESIS PROTEIN TUAE"/>
    <property type="match status" value="1"/>
</dbReference>
<feature type="transmembrane region" description="Helical" evidence="5">
    <location>
        <begin position="275"/>
        <end position="293"/>
    </location>
</feature>
<dbReference type="KEGG" id="anr:Ana3638_09945"/>
<feature type="transmembrane region" description="Helical" evidence="5">
    <location>
        <begin position="167"/>
        <end position="185"/>
    </location>
</feature>
<evidence type="ECO:0000313" key="7">
    <source>
        <dbReference type="EMBL" id="QHQ61051.1"/>
    </source>
</evidence>
<evidence type="ECO:0000259" key="6">
    <source>
        <dbReference type="Pfam" id="PF04932"/>
    </source>
</evidence>
<feature type="transmembrane region" description="Helical" evidence="5">
    <location>
        <begin position="27"/>
        <end position="47"/>
    </location>
</feature>
<dbReference type="GO" id="GO:0016020">
    <property type="term" value="C:membrane"/>
    <property type="evidence" value="ECO:0007669"/>
    <property type="project" value="UniProtKB-SubCell"/>
</dbReference>
<feature type="transmembrane region" description="Helical" evidence="5">
    <location>
        <begin position="578"/>
        <end position="598"/>
    </location>
</feature>
<evidence type="ECO:0000256" key="4">
    <source>
        <dbReference type="ARBA" id="ARBA00023136"/>
    </source>
</evidence>
<dbReference type="Pfam" id="PF04932">
    <property type="entry name" value="Wzy_C"/>
    <property type="match status" value="1"/>
</dbReference>
<dbReference type="Proteomes" id="UP000464314">
    <property type="component" value="Chromosome"/>
</dbReference>
<feature type="transmembrane region" description="Helical" evidence="5">
    <location>
        <begin position="138"/>
        <end position="155"/>
    </location>
</feature>
<keyword evidence="2 5" id="KW-0812">Transmembrane</keyword>
<accession>A0A6P1TM81</accession>
<feature type="transmembrane region" description="Helical" evidence="5">
    <location>
        <begin position="227"/>
        <end position="245"/>
    </location>
</feature>
<sequence>MKASQYNKKQSPAASKSKTFNNQDNKLYLLPLVFIAAILPFIMRFHEYDPGLSKYNWFTNETSWFDAFLYFKQVFFLIVCSIMILMIIYKVYQDKSSLQFSKMLIPIFIYGLLALISTLFSAHLSFGLSGIYEQFESVFVLLGYCLIVYYAFLFIKTEDDIRFIFKYLLIGILVFSLLGLSQVTGHDFITTDLAKYLVLPRKYWNELGLKFNFGANRVYLTLYNPNYVGVYASLIAPILLGLAILEKKKSQITLYITALVGLAISLIGSQSKTSLISLSFAIVFILVLFRKYIFRKSKVTFAVIGVCIAGILILGAVKYTAITNTVNTIFNVPKTTSALTDIKTEDVLLITYIDNILKVNTDTSDKSITVILEDTNSEVIPYTVSDTGSFMISDPRFTGISVTPAIYDNIVCLKVNIDGKDWIFTNQLGDNTFYYLNGKGKFDKIKTADSTFFKGYENFATGRGYLWSRTIPLLKKYVLLGSGADTFVFAFPQQDYVNLHNYGFDGQLVTRPHNLYLQIGVQSGVVSLIALLVFYLLYFISSIKLYWKGTFNNFYSQAGVSIFIGTIGYMIAGLTNDSTITVAPVFWVLIGIGVAINLKLKINAEN</sequence>
<dbReference type="AlphaFoldDB" id="A0A6P1TM81"/>
<dbReference type="InterPro" id="IPR007016">
    <property type="entry name" value="O-antigen_ligase-rel_domated"/>
</dbReference>
<evidence type="ECO:0000313" key="8">
    <source>
        <dbReference type="Proteomes" id="UP000464314"/>
    </source>
</evidence>
<protein>
    <recommendedName>
        <fullName evidence="6">O-antigen ligase-related domain-containing protein</fullName>
    </recommendedName>
</protein>
<reference evidence="7 8" key="1">
    <citation type="submission" date="2020-01" db="EMBL/GenBank/DDBJ databases">
        <title>Genome analysis of Anaerocolumna sp. CBA3638.</title>
        <authorList>
            <person name="Kim J."/>
            <person name="Roh S.W."/>
        </authorList>
    </citation>
    <scope>NUCLEOTIDE SEQUENCE [LARGE SCALE GENOMIC DNA]</scope>
    <source>
        <strain evidence="7 8">CBA3638</strain>
    </source>
</reference>
<feature type="transmembrane region" description="Helical" evidence="5">
    <location>
        <begin position="104"/>
        <end position="126"/>
    </location>
</feature>
<feature type="transmembrane region" description="Helical" evidence="5">
    <location>
        <begin position="552"/>
        <end position="572"/>
    </location>
</feature>